<evidence type="ECO:0000256" key="1">
    <source>
        <dbReference type="ARBA" id="ARBA00004651"/>
    </source>
</evidence>
<dbReference type="InterPro" id="IPR020846">
    <property type="entry name" value="MFS_dom"/>
</dbReference>
<feature type="transmembrane region" description="Helical" evidence="6">
    <location>
        <begin position="23"/>
        <end position="42"/>
    </location>
</feature>
<feature type="transmembrane region" description="Helical" evidence="6">
    <location>
        <begin position="88"/>
        <end position="108"/>
    </location>
</feature>
<evidence type="ECO:0000259" key="7">
    <source>
        <dbReference type="PROSITE" id="PS50850"/>
    </source>
</evidence>
<dbReference type="PANTHER" id="PTHR23513:SF11">
    <property type="entry name" value="STAPHYLOFERRIN A TRANSPORTER"/>
    <property type="match status" value="1"/>
</dbReference>
<dbReference type="RefSeq" id="WP_322474100.1">
    <property type="nucleotide sequence ID" value="NZ_JBHRZG010000006.1"/>
</dbReference>
<keyword evidence="4 6" id="KW-1133">Transmembrane helix</keyword>
<evidence type="ECO:0000256" key="6">
    <source>
        <dbReference type="SAM" id="Phobius"/>
    </source>
</evidence>
<feature type="domain" description="Major facilitator superfamily (MFS) profile" evidence="7">
    <location>
        <begin position="21"/>
        <end position="437"/>
    </location>
</feature>
<feature type="transmembrane region" description="Helical" evidence="6">
    <location>
        <begin position="347"/>
        <end position="366"/>
    </location>
</feature>
<feature type="transmembrane region" description="Helical" evidence="6">
    <location>
        <begin position="291"/>
        <end position="315"/>
    </location>
</feature>
<dbReference type="Pfam" id="PF07690">
    <property type="entry name" value="MFS_1"/>
    <property type="match status" value="1"/>
</dbReference>
<dbReference type="EMBL" id="JBHRZG010000006">
    <property type="protein sequence ID" value="MFC3832527.1"/>
    <property type="molecule type" value="Genomic_DNA"/>
</dbReference>
<keyword evidence="5 6" id="KW-0472">Membrane</keyword>
<sequence>MTGSTPPAPDGWRTFLWLWSSQALSVLGSAVAGFAFTIYLTQTRFPLAEQKPQLAAALSLTALAWTLAATLSAPLAGTWTDRHDRRRIMLVCDVLGAALTVVLMLLLLSATTPLWVLVLLSGAMGLVSTFHGSAFDASYTTLVPRDRLPRANGLMQTIWSLSGLVGPAAAALLIGLPAVLRDHGGPAWIAGLRDGVPFAYGVDALSFLLAALVLLRLRVPSPVHAAHGGERRSFRDDMTFGWRFIGQRRPLLALLLTFAVANLCSSGLGVLEPLLVKFGLAADWQARGSSFQSALATLTVTQSVGGVLGGVLISAWGGLKRVRVLGVLVPMVISGMALAALGLSGTVLAASAALLVMGVTLPAMNAHSQSIWQSQVPTHMQGRVFSVRRLIAQFTSPVSAALAGVLAAHYAPGSVLVAAGLLYAGVAALQLLNPSLRPLGDVAPARAAVEVPHI</sequence>
<reference evidence="9" key="1">
    <citation type="journal article" date="2019" name="Int. J. Syst. Evol. Microbiol.">
        <title>The Global Catalogue of Microorganisms (GCM) 10K type strain sequencing project: providing services to taxonomists for standard genome sequencing and annotation.</title>
        <authorList>
            <consortium name="The Broad Institute Genomics Platform"/>
            <consortium name="The Broad Institute Genome Sequencing Center for Infectious Disease"/>
            <person name="Wu L."/>
            <person name="Ma J."/>
        </authorList>
    </citation>
    <scope>NUCLEOTIDE SEQUENCE [LARGE SCALE GENOMIC DNA]</scope>
    <source>
        <strain evidence="9">CCTCC AB 2017081</strain>
    </source>
</reference>
<dbReference type="SUPFAM" id="SSF103473">
    <property type="entry name" value="MFS general substrate transporter"/>
    <property type="match status" value="1"/>
</dbReference>
<proteinExistence type="predicted"/>
<name>A0ABV7Z4Y8_9DEIO</name>
<evidence type="ECO:0000256" key="3">
    <source>
        <dbReference type="ARBA" id="ARBA00022692"/>
    </source>
</evidence>
<feature type="transmembrane region" description="Helical" evidence="6">
    <location>
        <begin position="414"/>
        <end position="432"/>
    </location>
</feature>
<dbReference type="InterPro" id="IPR011701">
    <property type="entry name" value="MFS"/>
</dbReference>
<evidence type="ECO:0000256" key="5">
    <source>
        <dbReference type="ARBA" id="ARBA00023136"/>
    </source>
</evidence>
<accession>A0ABV7Z4Y8</accession>
<protein>
    <submittedName>
        <fullName evidence="8">MFS transporter</fullName>
    </submittedName>
</protein>
<organism evidence="8 9">
    <name type="scientific">Deinococcus rufus</name>
    <dbReference type="NCBI Taxonomy" id="2136097"/>
    <lineage>
        <taxon>Bacteria</taxon>
        <taxon>Thermotogati</taxon>
        <taxon>Deinococcota</taxon>
        <taxon>Deinococci</taxon>
        <taxon>Deinococcales</taxon>
        <taxon>Deinococcaceae</taxon>
        <taxon>Deinococcus</taxon>
    </lineage>
</organism>
<dbReference type="InterPro" id="IPR036259">
    <property type="entry name" value="MFS_trans_sf"/>
</dbReference>
<feature type="transmembrane region" description="Helical" evidence="6">
    <location>
        <begin position="198"/>
        <end position="217"/>
    </location>
</feature>
<keyword evidence="3 6" id="KW-0812">Transmembrane</keyword>
<feature type="transmembrane region" description="Helical" evidence="6">
    <location>
        <begin position="114"/>
        <end position="137"/>
    </location>
</feature>
<keyword evidence="9" id="KW-1185">Reference proteome</keyword>
<evidence type="ECO:0000313" key="8">
    <source>
        <dbReference type="EMBL" id="MFC3832527.1"/>
    </source>
</evidence>
<dbReference type="PANTHER" id="PTHR23513">
    <property type="entry name" value="INTEGRAL MEMBRANE EFFLUX PROTEIN-RELATED"/>
    <property type="match status" value="1"/>
</dbReference>
<feature type="transmembrane region" description="Helical" evidence="6">
    <location>
        <begin position="54"/>
        <end position="76"/>
    </location>
</feature>
<feature type="transmembrane region" description="Helical" evidence="6">
    <location>
        <begin position="158"/>
        <end position="178"/>
    </location>
</feature>
<dbReference type="Proteomes" id="UP001595803">
    <property type="component" value="Unassembled WGS sequence"/>
</dbReference>
<feature type="transmembrane region" description="Helical" evidence="6">
    <location>
        <begin position="251"/>
        <end position="271"/>
    </location>
</feature>
<comment type="caution">
    <text evidence="8">The sequence shown here is derived from an EMBL/GenBank/DDBJ whole genome shotgun (WGS) entry which is preliminary data.</text>
</comment>
<gene>
    <name evidence="8" type="ORF">ACFOSB_06610</name>
</gene>
<keyword evidence="2" id="KW-1003">Cell membrane</keyword>
<dbReference type="PROSITE" id="PS50850">
    <property type="entry name" value="MFS"/>
    <property type="match status" value="1"/>
</dbReference>
<evidence type="ECO:0000256" key="2">
    <source>
        <dbReference type="ARBA" id="ARBA00022475"/>
    </source>
</evidence>
<dbReference type="CDD" id="cd06173">
    <property type="entry name" value="MFS_MefA_like"/>
    <property type="match status" value="1"/>
</dbReference>
<evidence type="ECO:0000256" key="4">
    <source>
        <dbReference type="ARBA" id="ARBA00022989"/>
    </source>
</evidence>
<evidence type="ECO:0000313" key="9">
    <source>
        <dbReference type="Proteomes" id="UP001595803"/>
    </source>
</evidence>
<dbReference type="Gene3D" id="1.20.1250.20">
    <property type="entry name" value="MFS general substrate transporter like domains"/>
    <property type="match status" value="1"/>
</dbReference>
<comment type="subcellular location">
    <subcellularLocation>
        <location evidence="1">Cell membrane</location>
        <topology evidence="1">Multi-pass membrane protein</topology>
    </subcellularLocation>
</comment>